<evidence type="ECO:0000256" key="3">
    <source>
        <dbReference type="ARBA" id="ARBA00022737"/>
    </source>
</evidence>
<dbReference type="GO" id="GO:0005524">
    <property type="term" value="F:ATP binding"/>
    <property type="evidence" value="ECO:0007669"/>
    <property type="project" value="UniProtKB-KW"/>
</dbReference>
<reference evidence="10 11" key="1">
    <citation type="journal article" date="2016" name="Sci. Rep.">
        <title>The genome sequence of the outbreeding globe artichoke constructed de novo incorporating a phase-aware low-pass sequencing strategy of F1 progeny.</title>
        <authorList>
            <person name="Scaglione D."/>
            <person name="Reyes-Chin-Wo S."/>
            <person name="Acquadro A."/>
            <person name="Froenicke L."/>
            <person name="Portis E."/>
            <person name="Beitel C."/>
            <person name="Tirone M."/>
            <person name="Mauro R."/>
            <person name="Lo Monaco A."/>
            <person name="Mauromicale G."/>
            <person name="Faccioli P."/>
            <person name="Cattivelli L."/>
            <person name="Rieseberg L."/>
            <person name="Michelmore R."/>
            <person name="Lanteri S."/>
        </authorList>
    </citation>
    <scope>NUCLEOTIDE SEQUENCE [LARGE SCALE GENOMIC DNA]</scope>
    <source>
        <strain evidence="10">2C</strain>
    </source>
</reference>
<keyword evidence="11" id="KW-1185">Reference proteome</keyword>
<dbReference type="EMBL" id="LEKV01003138">
    <property type="protein sequence ID" value="KVI01038.1"/>
    <property type="molecule type" value="Genomic_DNA"/>
</dbReference>
<feature type="non-terminal residue" evidence="10">
    <location>
        <position position="1"/>
    </location>
</feature>
<comment type="caution">
    <text evidence="10">The sequence shown here is derived from an EMBL/GenBank/DDBJ whole genome shotgun (WGS) entry which is preliminary data.</text>
</comment>
<dbReference type="InterPro" id="IPR036388">
    <property type="entry name" value="WH-like_DNA-bd_sf"/>
</dbReference>
<dbReference type="GO" id="GO:0006952">
    <property type="term" value="P:defense response"/>
    <property type="evidence" value="ECO:0007669"/>
    <property type="project" value="UniProtKB-KW"/>
</dbReference>
<dbReference type="Proteomes" id="UP000243975">
    <property type="component" value="Unassembled WGS sequence"/>
</dbReference>
<feature type="compositionally biased region" description="Polar residues" evidence="7">
    <location>
        <begin position="77"/>
        <end position="152"/>
    </location>
</feature>
<evidence type="ECO:0000256" key="1">
    <source>
        <dbReference type="ARBA" id="ARBA00008894"/>
    </source>
</evidence>
<evidence type="ECO:0000313" key="11">
    <source>
        <dbReference type="Proteomes" id="UP000243975"/>
    </source>
</evidence>
<dbReference type="InterPro" id="IPR058922">
    <property type="entry name" value="WHD_DRP"/>
</dbReference>
<name>A0A118K073_CYNCS</name>
<evidence type="ECO:0000256" key="7">
    <source>
        <dbReference type="SAM" id="MobiDB-lite"/>
    </source>
</evidence>
<accession>A0A118K073</accession>
<evidence type="ECO:0000259" key="9">
    <source>
        <dbReference type="Pfam" id="PF23598"/>
    </source>
</evidence>
<evidence type="ECO:0000256" key="5">
    <source>
        <dbReference type="ARBA" id="ARBA00022821"/>
    </source>
</evidence>
<keyword evidence="3" id="KW-0677">Repeat</keyword>
<evidence type="ECO:0000256" key="6">
    <source>
        <dbReference type="ARBA" id="ARBA00022840"/>
    </source>
</evidence>
<dbReference type="FunFam" id="1.10.10.10:FF:000322">
    <property type="entry name" value="Probable disease resistance protein At1g63360"/>
    <property type="match status" value="1"/>
</dbReference>
<keyword evidence="5" id="KW-0611">Plant defense</keyword>
<feature type="domain" description="Disease resistance protein winged helix" evidence="8">
    <location>
        <begin position="418"/>
        <end position="489"/>
    </location>
</feature>
<evidence type="ECO:0000313" key="10">
    <source>
        <dbReference type="EMBL" id="KVI01038.1"/>
    </source>
</evidence>
<dbReference type="AlphaFoldDB" id="A0A118K073"/>
<dbReference type="STRING" id="59895.A0A118K073"/>
<evidence type="ECO:0000256" key="4">
    <source>
        <dbReference type="ARBA" id="ARBA00022741"/>
    </source>
</evidence>
<dbReference type="Pfam" id="PF23559">
    <property type="entry name" value="WHD_DRP"/>
    <property type="match status" value="1"/>
</dbReference>
<dbReference type="Gene3D" id="3.80.10.10">
    <property type="entry name" value="Ribonuclease Inhibitor"/>
    <property type="match status" value="1"/>
</dbReference>
<dbReference type="Gramene" id="KVI01038">
    <property type="protein sequence ID" value="KVI01038"/>
    <property type="gene ID" value="Ccrd_020692"/>
</dbReference>
<feature type="compositionally biased region" description="Polar residues" evidence="7">
    <location>
        <begin position="1"/>
        <end position="10"/>
    </location>
</feature>
<dbReference type="PANTHER" id="PTHR47186:SF45">
    <property type="entry name" value="DISEASE RESISTANCE RPP13-LIKE PROTEIN 1"/>
    <property type="match status" value="1"/>
</dbReference>
<dbReference type="OMA" id="NMENGKW"/>
<protein>
    <recommendedName>
        <fullName evidence="12">Leucine-rich repeat-containing protein</fullName>
    </recommendedName>
</protein>
<feature type="domain" description="Disease resistance R13L4/SHOC-2-like LRR" evidence="9">
    <location>
        <begin position="671"/>
        <end position="873"/>
    </location>
</feature>
<dbReference type="SUPFAM" id="SSF52047">
    <property type="entry name" value="RNI-like"/>
    <property type="match status" value="1"/>
</dbReference>
<evidence type="ECO:0000256" key="2">
    <source>
        <dbReference type="ARBA" id="ARBA00022614"/>
    </source>
</evidence>
<feature type="compositionally biased region" description="Polar residues" evidence="7">
    <location>
        <begin position="160"/>
        <end position="179"/>
    </location>
</feature>
<proteinExistence type="inferred from homology"/>
<dbReference type="PANTHER" id="PTHR47186">
    <property type="entry name" value="LEUCINE-RICH REPEAT-CONTAINING PROTEIN 57"/>
    <property type="match status" value="1"/>
</dbReference>
<keyword evidence="2" id="KW-0433">Leucine-rich repeat</keyword>
<keyword evidence="4" id="KW-0547">Nucleotide-binding</keyword>
<dbReference type="Pfam" id="PF23598">
    <property type="entry name" value="LRR_14"/>
    <property type="match status" value="1"/>
</dbReference>
<gene>
    <name evidence="10" type="ORF">Ccrd_020692</name>
</gene>
<feature type="compositionally biased region" description="Polar residues" evidence="7">
    <location>
        <begin position="25"/>
        <end position="66"/>
    </location>
</feature>
<sequence>MDQPQVQPTNAPEIFSAQIPDSDANKQVQPTNAPEISTSQIPDSDANKQANEISTNDLGSSSQPQIPDSDANKPATVISTNDLGSSSQPQVQPTNAPEISTTQIPDSDANKQATEISTNDLGSSSLPQVQPTNAPETSTTQMPDSDANNHATTIPAHDPGTSSSTEGQPTVAPETSTPQIPDLDANRHDPGNSSPPETTHEGSTTEVAASNQESTSITQTNPPAASTDNNTASGPKISSPEIQQATDPPTGIASTDLPGPSPEQKPKKEITPSDSAPEQERKHLTNLIDQELKFVDKFCPKLGIHEEHIKKEAKEAANKFRKLKGEPCELKELKDLKKIVTKLKLQIPAKYRTYDEIDQQEKKQFDMDNRGVISSKLQKKMPQLHNQLFSESPFCKNIQKRYNDLRRELKLCLLCFSVFPENAIISRRLMVYWWIGEGLVRLDDDVGFEKTIEDCANCYFEELMEKDFIEPESKRHGRNVATCKMHPMVRAALVMIADRVKFFDFDEYGNPKDFGKFDEIESPEDVPLIYPLGEPREFFDFYNEQDEETDETIKFHDSDGNPIPFAPRHPDDILHPVDRNGKPIVSEKKFYFYEKKKITTNSYKVCLMGSGLSKGIPWEKLHMLFNVKDDILEFKPEWFLRMENVNVVFLGRWQSSAAHHIEVEEFKFEESLEHMNHVRFFSLQGVSRISKLPRSISKLESLVILDLRACHNLEVIPRTIGLLKCLTHLDIAECYLLEHMPKEISSLESLEVLKGFVVVEAAGRRICTLNDLRKLGNLRKLSMYTHMKDFPQESHLDALQKFERLRKLTILWGGHESKPKTDKLKQDSGCQSNLASKMMKLIPRKQWVKGSMRRMNAFNNSTLGSRLEKLDLKCFPDHVTPNWLTPGSLKGLKKLYIRGGQFSDLGQYQDIDDLGTSPIPPKETWNVEVLRLKYLDELKMDWRELQTLFPKMNSLEKVKCPRLTLFPCNEHGVWTKKRTTTR</sequence>
<dbReference type="Gene3D" id="1.10.10.10">
    <property type="entry name" value="Winged helix-like DNA-binding domain superfamily/Winged helix DNA-binding domain"/>
    <property type="match status" value="1"/>
</dbReference>
<dbReference type="InterPro" id="IPR055414">
    <property type="entry name" value="LRR_R13L4/SHOC2-like"/>
</dbReference>
<evidence type="ECO:0008006" key="12">
    <source>
        <dbReference type="Google" id="ProtNLM"/>
    </source>
</evidence>
<organism evidence="10 11">
    <name type="scientific">Cynara cardunculus var. scolymus</name>
    <name type="common">Globe artichoke</name>
    <name type="synonym">Cynara scolymus</name>
    <dbReference type="NCBI Taxonomy" id="59895"/>
    <lineage>
        <taxon>Eukaryota</taxon>
        <taxon>Viridiplantae</taxon>
        <taxon>Streptophyta</taxon>
        <taxon>Embryophyta</taxon>
        <taxon>Tracheophyta</taxon>
        <taxon>Spermatophyta</taxon>
        <taxon>Magnoliopsida</taxon>
        <taxon>eudicotyledons</taxon>
        <taxon>Gunneridae</taxon>
        <taxon>Pentapetalae</taxon>
        <taxon>asterids</taxon>
        <taxon>campanulids</taxon>
        <taxon>Asterales</taxon>
        <taxon>Asteraceae</taxon>
        <taxon>Carduoideae</taxon>
        <taxon>Cardueae</taxon>
        <taxon>Carduinae</taxon>
        <taxon>Cynara</taxon>
    </lineage>
</organism>
<evidence type="ECO:0000259" key="8">
    <source>
        <dbReference type="Pfam" id="PF23559"/>
    </source>
</evidence>
<feature type="compositionally biased region" description="Polar residues" evidence="7">
    <location>
        <begin position="191"/>
        <end position="233"/>
    </location>
</feature>
<dbReference type="InterPro" id="IPR032675">
    <property type="entry name" value="LRR_dom_sf"/>
</dbReference>
<feature type="region of interest" description="Disordered" evidence="7">
    <location>
        <begin position="1"/>
        <end position="280"/>
    </location>
</feature>
<comment type="similarity">
    <text evidence="1">Belongs to the disease resistance NB-LRR family.</text>
</comment>
<keyword evidence="6" id="KW-0067">ATP-binding</keyword>